<dbReference type="PROSITE" id="PS50935">
    <property type="entry name" value="SSB"/>
    <property type="match status" value="2"/>
</dbReference>
<dbReference type="Gene3D" id="2.40.50.140">
    <property type="entry name" value="Nucleic acid-binding proteins"/>
    <property type="match status" value="2"/>
</dbReference>
<dbReference type="SUPFAM" id="SSF50249">
    <property type="entry name" value="Nucleic acid-binding proteins"/>
    <property type="match status" value="2"/>
</dbReference>
<name>A0ABQ1HVM5_9ALTE</name>
<evidence type="ECO:0000256" key="2">
    <source>
        <dbReference type="PROSITE-ProRule" id="PRU00252"/>
    </source>
</evidence>
<organism evidence="3 4">
    <name type="scientific">Agarivorans gilvus</name>
    <dbReference type="NCBI Taxonomy" id="680279"/>
    <lineage>
        <taxon>Bacteria</taxon>
        <taxon>Pseudomonadati</taxon>
        <taxon>Pseudomonadota</taxon>
        <taxon>Gammaproteobacteria</taxon>
        <taxon>Alteromonadales</taxon>
        <taxon>Alteromonadaceae</taxon>
        <taxon>Agarivorans</taxon>
    </lineage>
</organism>
<sequence>MQVVCRSDVELLGNIVTKEFTLRYFSDGTAITQLEVIVKKKTKASNKEQVEVFQLCARGEQAERIKRYAKTGDGVVIKAQLKTQKDPAGKILSALEIEHINFVGAPSQLYWNRISLVGEIVAKSRLRKSVNNQDYIKLQLLTDAKDASHRVNCNLWAYPAQLIDKDAQIGDKLAVEGSLKSAFADDQQVSPILVDGHTCLRIEC</sequence>
<gene>
    <name evidence="3" type="ORF">GCM10007414_01270</name>
</gene>
<keyword evidence="4" id="KW-1185">Reference proteome</keyword>
<dbReference type="InterPro" id="IPR012340">
    <property type="entry name" value="NA-bd_OB-fold"/>
</dbReference>
<dbReference type="Pfam" id="PF00436">
    <property type="entry name" value="SSB"/>
    <property type="match status" value="2"/>
</dbReference>
<reference evidence="4" key="1">
    <citation type="journal article" date="2019" name="Int. J. Syst. Evol. Microbiol.">
        <title>The Global Catalogue of Microorganisms (GCM) 10K type strain sequencing project: providing services to taxonomists for standard genome sequencing and annotation.</title>
        <authorList>
            <consortium name="The Broad Institute Genomics Platform"/>
            <consortium name="The Broad Institute Genome Sequencing Center for Infectious Disease"/>
            <person name="Wu L."/>
            <person name="Ma J."/>
        </authorList>
    </citation>
    <scope>NUCLEOTIDE SEQUENCE [LARGE SCALE GENOMIC DNA]</scope>
    <source>
        <strain evidence="4">CGMCC 1.10131</strain>
    </source>
</reference>
<evidence type="ECO:0000313" key="3">
    <source>
        <dbReference type="EMBL" id="GGA92370.1"/>
    </source>
</evidence>
<proteinExistence type="predicted"/>
<comment type="caution">
    <text evidence="3">The sequence shown here is derived from an EMBL/GenBank/DDBJ whole genome shotgun (WGS) entry which is preliminary data.</text>
</comment>
<accession>A0ABQ1HVM5</accession>
<dbReference type="EMBL" id="BMDY01000001">
    <property type="protein sequence ID" value="GGA92370.1"/>
    <property type="molecule type" value="Genomic_DNA"/>
</dbReference>
<keyword evidence="1 2" id="KW-0238">DNA-binding</keyword>
<dbReference type="Proteomes" id="UP000651977">
    <property type="component" value="Unassembled WGS sequence"/>
</dbReference>
<evidence type="ECO:0000256" key="1">
    <source>
        <dbReference type="ARBA" id="ARBA00023125"/>
    </source>
</evidence>
<dbReference type="RefSeq" id="WP_055731742.1">
    <property type="nucleotide sequence ID" value="NZ_BMDY01000001.1"/>
</dbReference>
<evidence type="ECO:0000313" key="4">
    <source>
        <dbReference type="Proteomes" id="UP000651977"/>
    </source>
</evidence>
<dbReference type="InterPro" id="IPR000424">
    <property type="entry name" value="Primosome_PriB/ssb"/>
</dbReference>
<protein>
    <submittedName>
        <fullName evidence="3">Uncharacterized protein</fullName>
    </submittedName>
</protein>